<keyword evidence="1" id="KW-1133">Transmembrane helix</keyword>
<gene>
    <name evidence="3" type="ORF">SAMN05216180_1980</name>
</gene>
<dbReference type="InterPro" id="IPR025588">
    <property type="entry name" value="YcxB-like_C"/>
</dbReference>
<feature type="transmembrane region" description="Helical" evidence="1">
    <location>
        <begin position="34"/>
        <end position="52"/>
    </location>
</feature>
<dbReference type="EMBL" id="FOCG01000001">
    <property type="protein sequence ID" value="SEM83738.1"/>
    <property type="molecule type" value="Genomic_DNA"/>
</dbReference>
<name>A0A1H8BNY0_9FIRM</name>
<keyword evidence="1" id="KW-0472">Membrane</keyword>
<dbReference type="OrthoDB" id="339559at2"/>
<feature type="transmembrane region" description="Helical" evidence="1">
    <location>
        <begin position="58"/>
        <end position="76"/>
    </location>
</feature>
<organism evidence="3 4">
    <name type="scientific">Hydrogenoanaerobacterium saccharovorans</name>
    <dbReference type="NCBI Taxonomy" id="474960"/>
    <lineage>
        <taxon>Bacteria</taxon>
        <taxon>Bacillati</taxon>
        <taxon>Bacillota</taxon>
        <taxon>Clostridia</taxon>
        <taxon>Eubacteriales</taxon>
        <taxon>Oscillospiraceae</taxon>
        <taxon>Hydrogenoanaerobacterium</taxon>
    </lineage>
</organism>
<evidence type="ECO:0000259" key="2">
    <source>
        <dbReference type="Pfam" id="PF14317"/>
    </source>
</evidence>
<sequence>MIKIDYKLNENDYLMFNEYHLLNSYTGKKSLTTFRMMLPIISLLAILIFFIASADLELILIEVALLFILSIVWIIFSKNMLIISMKKNIKKLTKDGKLPFSEEGTLIFDDDFISDKNSTTESKTRYTSVQKFCITDKAVYIYFSAVQAYIVPFSAFLTETDKQDFINFINQKFKITNYIK</sequence>
<dbReference type="Pfam" id="PF14317">
    <property type="entry name" value="YcxB"/>
    <property type="match status" value="1"/>
</dbReference>
<dbReference type="RefSeq" id="WP_092754039.1">
    <property type="nucleotide sequence ID" value="NZ_FOCG01000001.1"/>
</dbReference>
<keyword evidence="1" id="KW-0812">Transmembrane</keyword>
<evidence type="ECO:0000313" key="4">
    <source>
        <dbReference type="Proteomes" id="UP000199158"/>
    </source>
</evidence>
<evidence type="ECO:0000313" key="3">
    <source>
        <dbReference type="EMBL" id="SEM83738.1"/>
    </source>
</evidence>
<protein>
    <submittedName>
        <fullName evidence="3">YcxB-like protein</fullName>
    </submittedName>
</protein>
<proteinExistence type="predicted"/>
<accession>A0A1H8BNY0</accession>
<feature type="domain" description="YcxB-like C-terminal" evidence="2">
    <location>
        <begin position="108"/>
        <end position="169"/>
    </location>
</feature>
<dbReference type="AlphaFoldDB" id="A0A1H8BNY0"/>
<reference evidence="3 4" key="1">
    <citation type="submission" date="2016-10" db="EMBL/GenBank/DDBJ databases">
        <authorList>
            <person name="de Groot N.N."/>
        </authorList>
    </citation>
    <scope>NUCLEOTIDE SEQUENCE [LARGE SCALE GENOMIC DNA]</scope>
    <source>
        <strain evidence="3 4">CGMCC 1.5070</strain>
    </source>
</reference>
<evidence type="ECO:0000256" key="1">
    <source>
        <dbReference type="SAM" id="Phobius"/>
    </source>
</evidence>
<keyword evidence="4" id="KW-1185">Reference proteome</keyword>
<dbReference type="Proteomes" id="UP000199158">
    <property type="component" value="Unassembled WGS sequence"/>
</dbReference>